<dbReference type="InterPro" id="IPR006976">
    <property type="entry name" value="VanZ-like"/>
</dbReference>
<evidence type="ECO:0000256" key="1">
    <source>
        <dbReference type="SAM" id="Phobius"/>
    </source>
</evidence>
<protein>
    <submittedName>
        <fullName evidence="3">VanZ family protein</fullName>
    </submittedName>
</protein>
<dbReference type="PANTHER" id="PTHR28008:SF1">
    <property type="entry name" value="DOMAIN PROTEIN, PUTATIVE (AFU_ORTHOLOGUE AFUA_3G10980)-RELATED"/>
    <property type="match status" value="1"/>
</dbReference>
<keyword evidence="1" id="KW-0812">Transmembrane</keyword>
<accession>B4SCX6</accession>
<gene>
    <name evidence="3" type="ordered locus">Ppha_0484</name>
</gene>
<keyword evidence="1" id="KW-1133">Transmembrane helix</keyword>
<keyword evidence="1" id="KW-0472">Membrane</keyword>
<dbReference type="HOGENOM" id="CLU_096028_3_4_10"/>
<dbReference type="OrthoDB" id="5356065at2"/>
<dbReference type="STRING" id="324925.Ppha_0484"/>
<evidence type="ECO:0000259" key="2">
    <source>
        <dbReference type="Pfam" id="PF04892"/>
    </source>
</evidence>
<dbReference type="Proteomes" id="UP000002724">
    <property type="component" value="Chromosome"/>
</dbReference>
<dbReference type="PANTHER" id="PTHR28008">
    <property type="entry name" value="DOMAIN PROTEIN, PUTATIVE (AFU_ORTHOLOGUE AFUA_3G10980)-RELATED"/>
    <property type="match status" value="1"/>
</dbReference>
<dbReference type="RefSeq" id="WP_012507305.1">
    <property type="nucleotide sequence ID" value="NC_011060.1"/>
</dbReference>
<dbReference type="Pfam" id="PF04892">
    <property type="entry name" value="VanZ"/>
    <property type="match status" value="1"/>
</dbReference>
<dbReference type="NCBIfam" id="NF037970">
    <property type="entry name" value="vanZ_1"/>
    <property type="match status" value="1"/>
</dbReference>
<dbReference type="EMBL" id="CP001110">
    <property type="protein sequence ID" value="ACF42810.1"/>
    <property type="molecule type" value="Genomic_DNA"/>
</dbReference>
<feature type="transmembrane region" description="Helical" evidence="1">
    <location>
        <begin position="60"/>
        <end position="80"/>
    </location>
</feature>
<dbReference type="eggNOG" id="COG5652">
    <property type="taxonomic scope" value="Bacteria"/>
</dbReference>
<evidence type="ECO:0000313" key="3">
    <source>
        <dbReference type="EMBL" id="ACF42810.1"/>
    </source>
</evidence>
<sequence length="119" mass="13226">MIAVRLILLVTIAVISWQATILNGIEPPPFTNGDKVLHFLAFGTLAFLVDFAFPRSRFGAVKIILLILYGLAIEVVQSWLPYRSASAADLLTDIGGICTYALSIPLLKRLQLYRGHWQQ</sequence>
<dbReference type="KEGG" id="pph:Ppha_0484"/>
<keyword evidence="4" id="KW-1185">Reference proteome</keyword>
<reference evidence="3 4" key="1">
    <citation type="submission" date="2008-06" db="EMBL/GenBank/DDBJ databases">
        <title>Complete sequence of Pelodictyon phaeoclathratiforme BU-1.</title>
        <authorList>
            <consortium name="US DOE Joint Genome Institute"/>
            <person name="Lucas S."/>
            <person name="Copeland A."/>
            <person name="Lapidus A."/>
            <person name="Glavina del Rio T."/>
            <person name="Dalin E."/>
            <person name="Tice H."/>
            <person name="Bruce D."/>
            <person name="Goodwin L."/>
            <person name="Pitluck S."/>
            <person name="Schmutz J."/>
            <person name="Larimer F."/>
            <person name="Land M."/>
            <person name="Hauser L."/>
            <person name="Kyrpides N."/>
            <person name="Mikhailova N."/>
            <person name="Liu Z."/>
            <person name="Li T."/>
            <person name="Zhao F."/>
            <person name="Overmann J."/>
            <person name="Bryant D.A."/>
            <person name="Richardson P."/>
        </authorList>
    </citation>
    <scope>NUCLEOTIDE SEQUENCE [LARGE SCALE GENOMIC DNA]</scope>
    <source>
        <strain evidence="4">DSM 5477 / BU-1</strain>
    </source>
</reference>
<dbReference type="AlphaFoldDB" id="B4SCX6"/>
<evidence type="ECO:0000313" key="4">
    <source>
        <dbReference type="Proteomes" id="UP000002724"/>
    </source>
</evidence>
<proteinExistence type="predicted"/>
<feature type="transmembrane region" description="Helical" evidence="1">
    <location>
        <begin position="86"/>
        <end position="107"/>
    </location>
</feature>
<organism evidence="3 4">
    <name type="scientific">Pelodictyon phaeoclathratiforme (strain DSM 5477 / BU-1)</name>
    <dbReference type="NCBI Taxonomy" id="324925"/>
    <lineage>
        <taxon>Bacteria</taxon>
        <taxon>Pseudomonadati</taxon>
        <taxon>Chlorobiota</taxon>
        <taxon>Chlorobiia</taxon>
        <taxon>Chlorobiales</taxon>
        <taxon>Chlorobiaceae</taxon>
        <taxon>Chlorobium/Pelodictyon group</taxon>
        <taxon>Pelodictyon</taxon>
    </lineage>
</organism>
<name>B4SCX6_PELPB</name>
<feature type="transmembrane region" description="Helical" evidence="1">
    <location>
        <begin position="35"/>
        <end position="53"/>
    </location>
</feature>
<feature type="domain" description="VanZ-like" evidence="2">
    <location>
        <begin position="6"/>
        <end position="106"/>
    </location>
</feature>